<dbReference type="InParanoid" id="A0A5J5EE59"/>
<evidence type="ECO:0000313" key="1">
    <source>
        <dbReference type="EMBL" id="KAA8893461.1"/>
    </source>
</evidence>
<keyword evidence="2" id="KW-1185">Reference proteome</keyword>
<dbReference type="AlphaFoldDB" id="A0A5J5EE59"/>
<dbReference type="EMBL" id="VXIS01000438">
    <property type="protein sequence ID" value="KAA8893461.1"/>
    <property type="molecule type" value="Genomic_DNA"/>
</dbReference>
<accession>A0A5J5EE59</accession>
<evidence type="ECO:0000313" key="2">
    <source>
        <dbReference type="Proteomes" id="UP000326924"/>
    </source>
</evidence>
<proteinExistence type="predicted"/>
<comment type="caution">
    <text evidence="1">The sequence shown here is derived from an EMBL/GenBank/DDBJ whole genome shotgun (WGS) entry which is preliminary data.</text>
</comment>
<sequence length="130" mass="14662">MTDLDPIAEPQDAEPQDFDALKQEFMKHIAGNWKKLVGPNTISDPDANANAKFKQFNVYTEYAVVIASKYGPTASRQTPALRFLSVTYVKSIRVPFPPMKRKKNKCWPHSPLEARNVVVPTALLWLPNGH</sequence>
<gene>
    <name evidence="1" type="ORF">FN846DRAFT_895953</name>
</gene>
<reference evidence="1 2" key="1">
    <citation type="submission" date="2019-09" db="EMBL/GenBank/DDBJ databases">
        <title>Draft genome of the ectomycorrhizal ascomycete Sphaerosporella brunnea.</title>
        <authorList>
            <consortium name="DOE Joint Genome Institute"/>
            <person name="Benucci G.M."/>
            <person name="Marozzi G."/>
            <person name="Antonielli L."/>
            <person name="Sanchez S."/>
            <person name="Marco P."/>
            <person name="Wang X."/>
            <person name="Falini L.B."/>
            <person name="Barry K."/>
            <person name="Haridas S."/>
            <person name="Lipzen A."/>
            <person name="Labutti K."/>
            <person name="Grigoriev I.V."/>
            <person name="Murat C."/>
            <person name="Martin F."/>
            <person name="Albertini E."/>
            <person name="Donnini D."/>
            <person name="Bonito G."/>
        </authorList>
    </citation>
    <scope>NUCLEOTIDE SEQUENCE [LARGE SCALE GENOMIC DNA]</scope>
    <source>
        <strain evidence="1 2">Sb_GMNB300</strain>
    </source>
</reference>
<organism evidence="1 2">
    <name type="scientific">Sphaerosporella brunnea</name>
    <dbReference type="NCBI Taxonomy" id="1250544"/>
    <lineage>
        <taxon>Eukaryota</taxon>
        <taxon>Fungi</taxon>
        <taxon>Dikarya</taxon>
        <taxon>Ascomycota</taxon>
        <taxon>Pezizomycotina</taxon>
        <taxon>Pezizomycetes</taxon>
        <taxon>Pezizales</taxon>
        <taxon>Pyronemataceae</taxon>
        <taxon>Sphaerosporella</taxon>
    </lineage>
</organism>
<dbReference type="Proteomes" id="UP000326924">
    <property type="component" value="Unassembled WGS sequence"/>
</dbReference>
<protein>
    <submittedName>
        <fullName evidence="1">Uncharacterized protein</fullName>
    </submittedName>
</protein>
<name>A0A5J5EE59_9PEZI</name>